<comment type="function">
    <text evidence="9 10">Catalyzes hydrolysis of the D-alanyl-D-alanine dipeptide.</text>
</comment>
<dbReference type="GeneID" id="97181355"/>
<dbReference type="GO" id="GO:0006508">
    <property type="term" value="P:proteolysis"/>
    <property type="evidence" value="ECO:0007669"/>
    <property type="project" value="UniProtKB-KW"/>
</dbReference>
<dbReference type="Pfam" id="PF01427">
    <property type="entry name" value="Peptidase_M15"/>
    <property type="match status" value="1"/>
</dbReference>
<evidence type="ECO:0000256" key="3">
    <source>
        <dbReference type="ARBA" id="ARBA00022723"/>
    </source>
</evidence>
<evidence type="ECO:0000256" key="5">
    <source>
        <dbReference type="ARBA" id="ARBA00022833"/>
    </source>
</evidence>
<feature type="site" description="Transition state stabilizer" evidence="9">
    <location>
        <position position="95"/>
    </location>
</feature>
<evidence type="ECO:0000313" key="11">
    <source>
        <dbReference type="EMBL" id="SPZ85263.1"/>
    </source>
</evidence>
<dbReference type="HAMAP" id="MF_01924">
    <property type="entry name" value="A_A_dipeptidase"/>
    <property type="match status" value="1"/>
</dbReference>
<keyword evidence="6 9" id="KW-0224">Dipeptidase</keyword>
<evidence type="ECO:0000256" key="8">
    <source>
        <dbReference type="ARBA" id="ARBA00023316"/>
    </source>
</evidence>
<dbReference type="GO" id="GO:0071555">
    <property type="term" value="P:cell wall organization"/>
    <property type="evidence" value="ECO:0007669"/>
    <property type="project" value="UniProtKB-KW"/>
</dbReference>
<dbReference type="GO" id="GO:0008237">
    <property type="term" value="F:metallopeptidase activity"/>
    <property type="evidence" value="ECO:0007669"/>
    <property type="project" value="UniProtKB-KW"/>
</dbReference>
<feature type="binding site" evidence="9">
    <location>
        <position position="147"/>
    </location>
    <ligand>
        <name>Zn(2+)</name>
        <dbReference type="ChEBI" id="CHEBI:29105"/>
        <note>catalytic</note>
    </ligand>
</feature>
<dbReference type="SUPFAM" id="SSF55166">
    <property type="entry name" value="Hedgehog/DD-peptidase"/>
    <property type="match status" value="1"/>
</dbReference>
<dbReference type="PIRSF" id="PIRSF026671">
    <property type="entry name" value="AA_dipeptidase"/>
    <property type="match status" value="1"/>
</dbReference>
<dbReference type="EMBL" id="UAUU01000008">
    <property type="protein sequence ID" value="SPZ85263.1"/>
    <property type="molecule type" value="Genomic_DNA"/>
</dbReference>
<dbReference type="EC" id="3.4.13.22" evidence="9 10"/>
<comment type="similarity">
    <text evidence="9 10">Belongs to the peptidase M15D family.</text>
</comment>
<dbReference type="PANTHER" id="PTHR43126">
    <property type="entry name" value="D-ALANYL-D-ALANINE DIPEPTIDASE"/>
    <property type="match status" value="1"/>
</dbReference>
<feature type="binding site" evidence="9">
    <location>
        <position position="140"/>
    </location>
    <ligand>
        <name>Zn(2+)</name>
        <dbReference type="ChEBI" id="CHEBI:29105"/>
        <note>catalytic</note>
    </ligand>
</feature>
<keyword evidence="5 9" id="KW-0862">Zinc</keyword>
<keyword evidence="2 9" id="KW-0645">Protease</keyword>
<comment type="cofactor">
    <cofactor evidence="9">
        <name>Zn(2+)</name>
        <dbReference type="ChEBI" id="CHEBI:29105"/>
    </cofactor>
    <text evidence="9">Binds 1 zinc ion per subunit.</text>
</comment>
<gene>
    <name evidence="11" type="primary">vanX</name>
    <name evidence="11" type="ORF">NCTC11343_01823</name>
</gene>
<evidence type="ECO:0000256" key="10">
    <source>
        <dbReference type="PIRNR" id="PIRNR026671"/>
    </source>
</evidence>
<dbReference type="CDD" id="cd14817">
    <property type="entry name" value="D-Ala-D-Ala_dipeptidase_VanX"/>
    <property type="match status" value="1"/>
</dbReference>
<dbReference type="GO" id="GO:0160237">
    <property type="term" value="F:D-Ala-D-Ala dipeptidase activity"/>
    <property type="evidence" value="ECO:0007669"/>
    <property type="project" value="UniProtKB-EC"/>
</dbReference>
<keyword evidence="7 9" id="KW-0482">Metalloprotease</keyword>
<evidence type="ECO:0000256" key="4">
    <source>
        <dbReference type="ARBA" id="ARBA00022801"/>
    </source>
</evidence>
<dbReference type="InterPro" id="IPR000755">
    <property type="entry name" value="A_A_dipeptidase"/>
</dbReference>
<evidence type="ECO:0000256" key="6">
    <source>
        <dbReference type="ARBA" id="ARBA00022997"/>
    </source>
</evidence>
<keyword evidence="3 9" id="KW-0479">Metal-binding</keyword>
<accession>A0A2X2J142</accession>
<comment type="catalytic activity">
    <reaction evidence="1 9 10">
        <text>D-alanyl-D-alanine + H2O = 2 D-alanine</text>
        <dbReference type="Rhea" id="RHEA:20661"/>
        <dbReference type="ChEBI" id="CHEBI:15377"/>
        <dbReference type="ChEBI" id="CHEBI:57416"/>
        <dbReference type="ChEBI" id="CHEBI:57822"/>
        <dbReference type="EC" id="3.4.13.22"/>
    </reaction>
</comment>
<evidence type="ECO:0000313" key="12">
    <source>
        <dbReference type="Proteomes" id="UP000251241"/>
    </source>
</evidence>
<evidence type="ECO:0000256" key="9">
    <source>
        <dbReference type="HAMAP-Rule" id="MF_01924"/>
    </source>
</evidence>
<name>A0A2X2J142_SPHMU</name>
<sequence>MKFNLCLIFALSLSTLSLSAQEKTMPSDFVYVKDIIPTISLEMRYFGSHNFTGRPIQGYEKPVAILTKRAALALQQVENHLNKKGLGLKIFDAYRPQRAVDNFKTWSLNTNDTIAKREFYPLINKKNLFNLGFIASKSGHSRGSTVDLTLISLKDHKEIDMGGPFDFFGAVSHHHYAHLTAQQKENRKILKEAMAKFGFKAYDKEWWHYTLQDEPYRKTYFDFIVK</sequence>
<evidence type="ECO:0000256" key="2">
    <source>
        <dbReference type="ARBA" id="ARBA00022670"/>
    </source>
</evidence>
<evidence type="ECO:0000256" key="7">
    <source>
        <dbReference type="ARBA" id="ARBA00023049"/>
    </source>
</evidence>
<keyword evidence="8 10" id="KW-0961">Cell wall biogenesis/degradation</keyword>
<organism evidence="11 12">
    <name type="scientific">Sphingobacterium multivorum</name>
    <dbReference type="NCBI Taxonomy" id="28454"/>
    <lineage>
        <taxon>Bacteria</taxon>
        <taxon>Pseudomonadati</taxon>
        <taxon>Bacteroidota</taxon>
        <taxon>Sphingobacteriia</taxon>
        <taxon>Sphingobacteriales</taxon>
        <taxon>Sphingobacteriaceae</taxon>
        <taxon>Sphingobacterium</taxon>
    </lineage>
</organism>
<evidence type="ECO:0000256" key="1">
    <source>
        <dbReference type="ARBA" id="ARBA00001362"/>
    </source>
</evidence>
<dbReference type="Proteomes" id="UP000251241">
    <property type="component" value="Unassembled WGS sequence"/>
</dbReference>
<dbReference type="Gene3D" id="3.30.1380.10">
    <property type="match status" value="1"/>
</dbReference>
<dbReference type="InterPro" id="IPR009045">
    <property type="entry name" value="Zn_M74/Hedgehog-like"/>
</dbReference>
<proteinExistence type="inferred from homology"/>
<feature type="active site" description="Proton donor/acceptor" evidence="9">
    <location>
        <position position="205"/>
    </location>
</feature>
<dbReference type="PANTHER" id="PTHR43126:SF1">
    <property type="entry name" value="D-ALANYL-D-ALANINE DIPEPTIDASE"/>
    <property type="match status" value="1"/>
</dbReference>
<dbReference type="GO" id="GO:0008270">
    <property type="term" value="F:zinc ion binding"/>
    <property type="evidence" value="ECO:0007669"/>
    <property type="project" value="UniProtKB-UniRule"/>
</dbReference>
<keyword evidence="4 9" id="KW-0378">Hydrolase</keyword>
<dbReference type="RefSeq" id="WP_201639405.1">
    <property type="nucleotide sequence ID" value="NZ_CP068089.1"/>
</dbReference>
<reference evidence="11 12" key="1">
    <citation type="submission" date="2018-06" db="EMBL/GenBank/DDBJ databases">
        <authorList>
            <consortium name="Pathogen Informatics"/>
            <person name="Doyle S."/>
        </authorList>
    </citation>
    <scope>NUCLEOTIDE SEQUENCE [LARGE SCALE GENOMIC DNA]</scope>
    <source>
        <strain evidence="11 12">NCTC11343</strain>
    </source>
</reference>
<feature type="binding site" evidence="9">
    <location>
        <position position="208"/>
    </location>
    <ligand>
        <name>Zn(2+)</name>
        <dbReference type="ChEBI" id="CHEBI:29105"/>
        <note>catalytic</note>
    </ligand>
</feature>
<dbReference type="AlphaFoldDB" id="A0A2X2J142"/>
<protein>
    <recommendedName>
        <fullName evidence="9 10">D-alanyl-D-alanine dipeptidase</fullName>
        <shortName evidence="9 10">D-Ala-D-Ala dipeptidase</shortName>
        <ecNumber evidence="9 10">3.4.13.22</ecNumber>
    </recommendedName>
</protein>